<dbReference type="EMBL" id="CP097095">
    <property type="protein sequence ID" value="UQF80224.1"/>
    <property type="molecule type" value="Genomic_DNA"/>
</dbReference>
<evidence type="ECO:0000256" key="4">
    <source>
        <dbReference type="ARBA" id="ARBA00022989"/>
    </source>
</evidence>
<evidence type="ECO:0000256" key="5">
    <source>
        <dbReference type="ARBA" id="ARBA00023136"/>
    </source>
</evidence>
<gene>
    <name evidence="8" type="ORF">M3I41_02805</name>
</gene>
<keyword evidence="5 6" id="KW-0472">Membrane</keyword>
<feature type="domain" description="Type II secretion system protein GspF" evidence="7">
    <location>
        <begin position="170"/>
        <end position="293"/>
    </location>
</feature>
<feature type="transmembrane region" description="Helical" evidence="6">
    <location>
        <begin position="281"/>
        <end position="303"/>
    </location>
</feature>
<dbReference type="AlphaFoldDB" id="A0A9E7ANH2"/>
<proteinExistence type="predicted"/>
<dbReference type="GO" id="GO:0005886">
    <property type="term" value="C:plasma membrane"/>
    <property type="evidence" value="ECO:0007669"/>
    <property type="project" value="UniProtKB-SubCell"/>
</dbReference>
<evidence type="ECO:0000256" key="2">
    <source>
        <dbReference type="ARBA" id="ARBA00022475"/>
    </source>
</evidence>
<feature type="transmembrane region" description="Helical" evidence="6">
    <location>
        <begin position="6"/>
        <end position="27"/>
    </location>
</feature>
<dbReference type="PANTHER" id="PTHR35007:SF2">
    <property type="entry name" value="PILUS ASSEMBLE PROTEIN"/>
    <property type="match status" value="1"/>
</dbReference>
<evidence type="ECO:0000313" key="9">
    <source>
        <dbReference type="Proteomes" id="UP000830236"/>
    </source>
</evidence>
<organism evidence="8 9">
    <name type="scientific">Actinomyces graevenitzii</name>
    <dbReference type="NCBI Taxonomy" id="55565"/>
    <lineage>
        <taxon>Bacteria</taxon>
        <taxon>Bacillati</taxon>
        <taxon>Actinomycetota</taxon>
        <taxon>Actinomycetes</taxon>
        <taxon>Actinomycetales</taxon>
        <taxon>Actinomycetaceae</taxon>
        <taxon>Actinomyces</taxon>
    </lineage>
</organism>
<name>A0A9E7ANH2_9ACTO</name>
<sequence>MMRQVTALGFVICALGSSGVWLIYRALFPSPPTLASRVEPYVHLRKRSASAENSRSFSSFMGALVAQLGRAVENTGSSSGSVRRRLNRINSPLSVEDFRLQQLACAVAALVATIAFGVGASRFTHVAPLGVVMLALIAAVVGLSARDWYLSVKVRRYQKQLVDQLPDTVELLALAVGAGLSPQNAIERVCMQSSGPMHDQLQATLSQMRAGSRLAVALEDLSERNQLPALSRFCQAMIVAIERGTPMGEVLRAQAYDAREAARRALMEEGGRKEIAQMVPVVFLVLPVTVVFALYPGLAVLHFKL</sequence>
<evidence type="ECO:0000259" key="7">
    <source>
        <dbReference type="Pfam" id="PF00482"/>
    </source>
</evidence>
<dbReference type="Gene3D" id="1.20.81.30">
    <property type="entry name" value="Type II secretion system (T2SS), domain F"/>
    <property type="match status" value="1"/>
</dbReference>
<evidence type="ECO:0000256" key="1">
    <source>
        <dbReference type="ARBA" id="ARBA00004651"/>
    </source>
</evidence>
<dbReference type="Proteomes" id="UP000830236">
    <property type="component" value="Chromosome"/>
</dbReference>
<evidence type="ECO:0000256" key="6">
    <source>
        <dbReference type="SAM" id="Phobius"/>
    </source>
</evidence>
<dbReference type="InterPro" id="IPR018076">
    <property type="entry name" value="T2SS_GspF_dom"/>
</dbReference>
<keyword evidence="2" id="KW-1003">Cell membrane</keyword>
<accession>A0A9E7ANH2</accession>
<comment type="subcellular location">
    <subcellularLocation>
        <location evidence="1">Cell membrane</location>
        <topology evidence="1">Multi-pass membrane protein</topology>
    </subcellularLocation>
</comment>
<evidence type="ECO:0000313" key="8">
    <source>
        <dbReference type="EMBL" id="UQF80224.1"/>
    </source>
</evidence>
<evidence type="ECO:0000256" key="3">
    <source>
        <dbReference type="ARBA" id="ARBA00022692"/>
    </source>
</evidence>
<dbReference type="PANTHER" id="PTHR35007">
    <property type="entry name" value="INTEGRAL MEMBRANE PROTEIN-RELATED"/>
    <property type="match status" value="1"/>
</dbReference>
<feature type="transmembrane region" description="Helical" evidence="6">
    <location>
        <begin position="129"/>
        <end position="149"/>
    </location>
</feature>
<protein>
    <submittedName>
        <fullName evidence="8">Type II secretion system F family protein</fullName>
    </submittedName>
</protein>
<dbReference type="InterPro" id="IPR042094">
    <property type="entry name" value="T2SS_GspF_sf"/>
</dbReference>
<dbReference type="Pfam" id="PF00482">
    <property type="entry name" value="T2SSF"/>
    <property type="match status" value="1"/>
</dbReference>
<reference evidence="8" key="1">
    <citation type="submission" date="2022-05" db="EMBL/GenBank/DDBJ databases">
        <title>Using nanopore sequencing to obtain complete genomes from saliva samples.</title>
        <authorList>
            <person name="Baker J.L."/>
        </authorList>
    </citation>
    <scope>NUCLEOTIDE SEQUENCE</scope>
    <source>
        <strain evidence="8">JCVI-JB-Ag32</strain>
    </source>
</reference>
<keyword evidence="4 6" id="KW-1133">Transmembrane helix</keyword>
<keyword evidence="3 6" id="KW-0812">Transmembrane</keyword>
<dbReference type="KEGG" id="agh:M3I41_02805"/>